<evidence type="ECO:0000256" key="1">
    <source>
        <dbReference type="SAM" id="MobiDB-lite"/>
    </source>
</evidence>
<evidence type="ECO:0008006" key="4">
    <source>
        <dbReference type="Google" id="ProtNLM"/>
    </source>
</evidence>
<dbReference type="Proteomes" id="UP001272137">
    <property type="component" value="Unassembled WGS sequence"/>
</dbReference>
<sequence length="39" mass="4305">MNARRFRGGTGGRRWAHDRRAAGGTAMQGVRYRAGRLSS</sequence>
<comment type="caution">
    <text evidence="2">The sequence shown here is derived from an EMBL/GenBank/DDBJ whole genome shotgun (WGS) entry which is preliminary data.</text>
</comment>
<name>A0AAW9CRB9_BURTH</name>
<organism evidence="2 3">
    <name type="scientific">Burkholderia thailandensis</name>
    <dbReference type="NCBI Taxonomy" id="57975"/>
    <lineage>
        <taxon>Bacteria</taxon>
        <taxon>Pseudomonadati</taxon>
        <taxon>Pseudomonadota</taxon>
        <taxon>Betaproteobacteria</taxon>
        <taxon>Burkholderiales</taxon>
        <taxon>Burkholderiaceae</taxon>
        <taxon>Burkholderia</taxon>
        <taxon>pseudomallei group</taxon>
    </lineage>
</organism>
<accession>A0AAW9CRB9</accession>
<gene>
    <name evidence="2" type="ORF">C7S16_6154</name>
</gene>
<dbReference type="EMBL" id="QXCT01000001">
    <property type="protein sequence ID" value="MDW9253215.1"/>
    <property type="molecule type" value="Genomic_DNA"/>
</dbReference>
<reference evidence="2" key="1">
    <citation type="submission" date="2018-08" db="EMBL/GenBank/DDBJ databases">
        <title>Identification of Burkholderia cepacia strains that express a Burkholderia pseudomallei-like capsular polysaccharide.</title>
        <authorList>
            <person name="Burtnick M.N."/>
            <person name="Vongsouvath M."/>
            <person name="Newton P."/>
            <person name="Wuthiekanun V."/>
            <person name="Limmathurotsakul D."/>
            <person name="Brett P.J."/>
            <person name="Chantratita N."/>
            <person name="Dance D.A."/>
        </authorList>
    </citation>
    <scope>NUCLEOTIDE SEQUENCE</scope>
    <source>
        <strain evidence="2">SBXCC001</strain>
    </source>
</reference>
<protein>
    <recommendedName>
        <fullName evidence="4">AraC family transcriptional regulator</fullName>
    </recommendedName>
</protein>
<evidence type="ECO:0000313" key="2">
    <source>
        <dbReference type="EMBL" id="MDW9253215.1"/>
    </source>
</evidence>
<dbReference type="AlphaFoldDB" id="A0AAW9CRB9"/>
<evidence type="ECO:0000313" key="3">
    <source>
        <dbReference type="Proteomes" id="UP001272137"/>
    </source>
</evidence>
<proteinExistence type="predicted"/>
<feature type="region of interest" description="Disordered" evidence="1">
    <location>
        <begin position="1"/>
        <end position="39"/>
    </location>
</feature>